<proteinExistence type="predicted"/>
<organism evidence="1">
    <name type="scientific">Lepeophtheirus salmonis</name>
    <name type="common">Salmon louse</name>
    <name type="synonym">Caligus salmonis</name>
    <dbReference type="NCBI Taxonomy" id="72036"/>
    <lineage>
        <taxon>Eukaryota</taxon>
        <taxon>Metazoa</taxon>
        <taxon>Ecdysozoa</taxon>
        <taxon>Arthropoda</taxon>
        <taxon>Crustacea</taxon>
        <taxon>Multicrustacea</taxon>
        <taxon>Hexanauplia</taxon>
        <taxon>Copepoda</taxon>
        <taxon>Siphonostomatoida</taxon>
        <taxon>Caligidae</taxon>
        <taxon>Lepeophtheirus</taxon>
    </lineage>
</organism>
<dbReference type="AlphaFoldDB" id="A0A0K2VGP7"/>
<name>A0A0K2VGP7_LEPSM</name>
<protein>
    <submittedName>
        <fullName evidence="1">Uncharacterized protein</fullName>
    </submittedName>
</protein>
<reference evidence="1" key="1">
    <citation type="submission" date="2014-05" db="EMBL/GenBank/DDBJ databases">
        <authorList>
            <person name="Chronopoulou M."/>
        </authorList>
    </citation>
    <scope>NUCLEOTIDE SEQUENCE</scope>
    <source>
        <tissue evidence="1">Whole organism</tissue>
    </source>
</reference>
<evidence type="ECO:0000313" key="1">
    <source>
        <dbReference type="EMBL" id="CDW49136.1"/>
    </source>
</evidence>
<accession>A0A0K2VGP7</accession>
<dbReference type="EMBL" id="HACA01031775">
    <property type="protein sequence ID" value="CDW49136.1"/>
    <property type="molecule type" value="Transcribed_RNA"/>
</dbReference>
<sequence>MYMHINFNYYFRKSINSSNISIVNIKIESKAKL</sequence>